<dbReference type="EMBL" id="AQGS01000595">
    <property type="protein sequence ID" value="EPS37989.1"/>
    <property type="molecule type" value="Genomic_DNA"/>
</dbReference>
<feature type="domain" description="UPF0261" evidence="1">
    <location>
        <begin position="1"/>
        <end position="48"/>
    </location>
</feature>
<dbReference type="STRING" id="1284197.S8A5B8"/>
<protein>
    <submittedName>
        <fullName evidence="3">Uncharacterized protein</fullName>
    </submittedName>
</protein>
<reference evidence="3 4" key="1">
    <citation type="journal article" date="2013" name="PLoS Genet.">
        <title>Genomic mechanisms accounting for the adaptation to parasitism in nematode-trapping fungi.</title>
        <authorList>
            <person name="Meerupati T."/>
            <person name="Andersson K.M."/>
            <person name="Friman E."/>
            <person name="Kumar D."/>
            <person name="Tunlid A."/>
            <person name="Ahren D."/>
        </authorList>
    </citation>
    <scope>NUCLEOTIDE SEQUENCE [LARGE SCALE GENOMIC DNA]</scope>
    <source>
        <strain evidence="3 4">CBS 200.50</strain>
    </source>
</reference>
<dbReference type="Pfam" id="PF23189">
    <property type="entry name" value="UPF0261_C"/>
    <property type="match status" value="1"/>
</dbReference>
<dbReference type="eggNOG" id="ENOG502QT37">
    <property type="taxonomic scope" value="Eukaryota"/>
</dbReference>
<proteinExistence type="predicted"/>
<dbReference type="OMA" id="IDCGRQA"/>
<sequence>MASGDIKPYIGCSDITVMYSVVDIAGLNSLLKSVLENAASAIFGMIALNSKVGPPKADNNSNKKKVAITMFGITTPACDAARKFLEENDCEVYVFHATGSGGLAMEKLILDGTFDGVLDLTTTELADEAFGGVLSAGSGRLTGAVKTATPTIISIGALDCINFGPRKTLPERFEGRKIHIHNSAVTLVRTNEEENRHLGEVISQRIMDNLKAGYEERLEIWLPLRSLSLIDQEGGVFRDENANRCLRDSIKQGLSRTSIRIQEESFDINDHIFAEAAARALLAMMKKR</sequence>
<evidence type="ECO:0000259" key="2">
    <source>
        <dbReference type="Pfam" id="PF23189"/>
    </source>
</evidence>
<dbReference type="PANTHER" id="PTHR31862">
    <property type="entry name" value="UPF0261 DOMAIN PROTEIN (AFU_ORTHOLOGUE AFUA_1G10120)"/>
    <property type="match status" value="1"/>
</dbReference>
<dbReference type="InterPro" id="IPR056778">
    <property type="entry name" value="UPF0261_C"/>
</dbReference>
<dbReference type="InterPro" id="IPR044122">
    <property type="entry name" value="UPF0261_N"/>
</dbReference>
<dbReference type="Gene3D" id="3.40.50.12030">
    <property type="entry name" value="Uncharacterised protein family UPF0261, NC domain"/>
    <property type="match status" value="1"/>
</dbReference>
<dbReference type="OrthoDB" id="10264588at2759"/>
<dbReference type="InterPro" id="IPR051353">
    <property type="entry name" value="Tobamovirus_resist_UPF0261"/>
</dbReference>
<comment type="caution">
    <text evidence="3">The sequence shown here is derived from an EMBL/GenBank/DDBJ whole genome shotgun (WGS) entry which is preliminary data.</text>
</comment>
<name>S8A5B8_DACHA</name>
<dbReference type="Gene3D" id="3.40.50.12020">
    <property type="entry name" value="Uncharacterised protein family UPF0261, NN domain"/>
    <property type="match status" value="1"/>
</dbReference>
<accession>S8A5B8</accession>
<dbReference type="Proteomes" id="UP000015100">
    <property type="component" value="Unassembled WGS sequence"/>
</dbReference>
<evidence type="ECO:0000313" key="4">
    <source>
        <dbReference type="Proteomes" id="UP000015100"/>
    </source>
</evidence>
<dbReference type="Pfam" id="PF06792">
    <property type="entry name" value="UPF0261"/>
    <property type="match status" value="1"/>
</dbReference>
<dbReference type="AlphaFoldDB" id="S8A5B8"/>
<organism evidence="3 4">
    <name type="scientific">Dactylellina haptotyla (strain CBS 200.50)</name>
    <name type="common">Nematode-trapping fungus</name>
    <name type="synonym">Monacrosporium haptotylum</name>
    <dbReference type="NCBI Taxonomy" id="1284197"/>
    <lineage>
        <taxon>Eukaryota</taxon>
        <taxon>Fungi</taxon>
        <taxon>Dikarya</taxon>
        <taxon>Ascomycota</taxon>
        <taxon>Pezizomycotina</taxon>
        <taxon>Orbiliomycetes</taxon>
        <taxon>Orbiliales</taxon>
        <taxon>Orbiliaceae</taxon>
        <taxon>Dactylellina</taxon>
    </lineage>
</organism>
<evidence type="ECO:0000313" key="3">
    <source>
        <dbReference type="EMBL" id="EPS37989.1"/>
    </source>
</evidence>
<dbReference type="CDD" id="cd15488">
    <property type="entry name" value="Tm-1-like"/>
    <property type="match status" value="1"/>
</dbReference>
<gene>
    <name evidence="3" type="ORF">H072_8321</name>
</gene>
<reference evidence="4" key="2">
    <citation type="submission" date="2013-04" db="EMBL/GenBank/DDBJ databases">
        <title>Genomic mechanisms accounting for the adaptation to parasitism in nematode-trapping fungi.</title>
        <authorList>
            <person name="Ahren D.G."/>
        </authorList>
    </citation>
    <scope>NUCLEOTIDE SEQUENCE [LARGE SCALE GENOMIC DNA]</scope>
    <source>
        <strain evidence="4">CBS 200.50</strain>
    </source>
</reference>
<feature type="domain" description="UPF0261" evidence="2">
    <location>
        <begin position="63"/>
        <end position="285"/>
    </location>
</feature>
<dbReference type="PANTHER" id="PTHR31862:SF1">
    <property type="entry name" value="UPF0261 DOMAIN PROTEIN (AFU_ORTHOLOGUE AFUA_1G10120)"/>
    <property type="match status" value="1"/>
</dbReference>
<dbReference type="HOGENOM" id="CLU_036813_0_0_1"/>
<keyword evidence="4" id="KW-1185">Reference proteome</keyword>
<evidence type="ECO:0000259" key="1">
    <source>
        <dbReference type="Pfam" id="PF06792"/>
    </source>
</evidence>